<accession>A0ABR4CS24</accession>
<evidence type="ECO:0000313" key="3">
    <source>
        <dbReference type="Proteomes" id="UP001595075"/>
    </source>
</evidence>
<organism evidence="2 3">
    <name type="scientific">Oculimacula yallundae</name>
    <dbReference type="NCBI Taxonomy" id="86028"/>
    <lineage>
        <taxon>Eukaryota</taxon>
        <taxon>Fungi</taxon>
        <taxon>Dikarya</taxon>
        <taxon>Ascomycota</taxon>
        <taxon>Pezizomycotina</taxon>
        <taxon>Leotiomycetes</taxon>
        <taxon>Helotiales</taxon>
        <taxon>Ploettnerulaceae</taxon>
        <taxon>Oculimacula</taxon>
    </lineage>
</organism>
<dbReference type="Proteomes" id="UP001595075">
    <property type="component" value="Unassembled WGS sequence"/>
</dbReference>
<name>A0ABR4CS24_9HELO</name>
<dbReference type="PANTHER" id="PTHR12197:SF251">
    <property type="entry name" value="EG:BACR7C10.4 PROTEIN"/>
    <property type="match status" value="1"/>
</dbReference>
<proteinExistence type="predicted"/>
<feature type="domain" description="SET" evidence="1">
    <location>
        <begin position="251"/>
        <end position="543"/>
    </location>
</feature>
<evidence type="ECO:0000259" key="1">
    <source>
        <dbReference type="PROSITE" id="PS50280"/>
    </source>
</evidence>
<keyword evidence="3" id="KW-1185">Reference proteome</keyword>
<sequence>MDQPWDRKLWKPSSTPLINGGGIISKKVAHPMSLAKKLTLTILEVIEELQAYIVTATKDIKDIPYLHVYWQQRGAYLLQLGYPELATADAYKSIMLCNAGLDSASSLGDAVRFITAMHTITVDDYIWGLDEESTVKLVNGIIKMARKGSYSILLDSMMELGAYPEVIKTCQEASTLYPLYSSEFETIRVAAQAAFNNFAKLLAHLLFDEQKILVSFGRYCVRDYPWLPAQYRNRSKESIQTANHNLKQVSNCLEVRPSFIGGKTSKASEEVSCYGVFATKKISKGQTFISETHPFAVSLEQPKTHCGNCFTDLMTCASIRSLCCCSIYRYCSEKCETTARSYHASICGKDFSEVIDSAHRAYGGKSEGEGYPDGQTALSHFTGWKDRVVESHLKDSQVAFPDHMPVFLTRFLALILQDGCDPLDHPSIASVVPHNDTSNMTWSFNGMVSGPITALQVLGVDVFADLRFDTWVLLTMWSRIRNNCMTADISVPNKSLSPSYSWFNHSCSHNAERTVAKSGLACDMEMRALKTIQRGEEIFVTYISEETLALKKAERHAALRAWFGAACMCQRCLKGR</sequence>
<dbReference type="Gene3D" id="2.170.270.10">
    <property type="entry name" value="SET domain"/>
    <property type="match status" value="2"/>
</dbReference>
<reference evidence="2 3" key="1">
    <citation type="journal article" date="2024" name="Commun. Biol.">
        <title>Comparative genomic analysis of thermophilic fungi reveals convergent evolutionary adaptations and gene losses.</title>
        <authorList>
            <person name="Steindorff A.S."/>
            <person name="Aguilar-Pontes M.V."/>
            <person name="Robinson A.J."/>
            <person name="Andreopoulos B."/>
            <person name="LaButti K."/>
            <person name="Kuo A."/>
            <person name="Mondo S."/>
            <person name="Riley R."/>
            <person name="Otillar R."/>
            <person name="Haridas S."/>
            <person name="Lipzen A."/>
            <person name="Grimwood J."/>
            <person name="Schmutz J."/>
            <person name="Clum A."/>
            <person name="Reid I.D."/>
            <person name="Moisan M.C."/>
            <person name="Butler G."/>
            <person name="Nguyen T.T.M."/>
            <person name="Dewar K."/>
            <person name="Conant G."/>
            <person name="Drula E."/>
            <person name="Henrissat B."/>
            <person name="Hansel C."/>
            <person name="Singer S."/>
            <person name="Hutchinson M.I."/>
            <person name="de Vries R.P."/>
            <person name="Natvig D.O."/>
            <person name="Powell A.J."/>
            <person name="Tsang A."/>
            <person name="Grigoriev I.V."/>
        </authorList>
    </citation>
    <scope>NUCLEOTIDE SEQUENCE [LARGE SCALE GENOMIC DNA]</scope>
    <source>
        <strain evidence="2 3">CBS 494.80</strain>
    </source>
</reference>
<comment type="caution">
    <text evidence="2">The sequence shown here is derived from an EMBL/GenBank/DDBJ whole genome shotgun (WGS) entry which is preliminary data.</text>
</comment>
<dbReference type="EMBL" id="JAZHXI010000004">
    <property type="protein sequence ID" value="KAL2072158.1"/>
    <property type="molecule type" value="Genomic_DNA"/>
</dbReference>
<dbReference type="InterPro" id="IPR046341">
    <property type="entry name" value="SET_dom_sf"/>
</dbReference>
<dbReference type="Gene3D" id="6.10.140.2220">
    <property type="match status" value="1"/>
</dbReference>
<gene>
    <name evidence="2" type="ORF">VTL71DRAFT_11501</name>
</gene>
<evidence type="ECO:0000313" key="2">
    <source>
        <dbReference type="EMBL" id="KAL2072158.1"/>
    </source>
</evidence>
<dbReference type="Pfam" id="PF00856">
    <property type="entry name" value="SET"/>
    <property type="match status" value="1"/>
</dbReference>
<dbReference type="InterPro" id="IPR001214">
    <property type="entry name" value="SET_dom"/>
</dbReference>
<dbReference type="InterPro" id="IPR050869">
    <property type="entry name" value="H3K4_H4K5_MeTrfase"/>
</dbReference>
<dbReference type="PANTHER" id="PTHR12197">
    <property type="entry name" value="HISTONE-LYSINE N-METHYLTRANSFERASE SMYD"/>
    <property type="match status" value="1"/>
</dbReference>
<dbReference type="SUPFAM" id="SSF82199">
    <property type="entry name" value="SET domain"/>
    <property type="match status" value="1"/>
</dbReference>
<dbReference type="PROSITE" id="PS50280">
    <property type="entry name" value="SET"/>
    <property type="match status" value="1"/>
</dbReference>
<protein>
    <recommendedName>
        <fullName evidence="1">SET domain-containing protein</fullName>
    </recommendedName>
</protein>